<evidence type="ECO:0000313" key="3">
    <source>
        <dbReference type="Proteomes" id="UP000664844"/>
    </source>
</evidence>
<keyword evidence="3" id="KW-1185">Reference proteome</keyword>
<evidence type="ECO:0000313" key="2">
    <source>
        <dbReference type="EMBL" id="MBO0352037.1"/>
    </source>
</evidence>
<protein>
    <submittedName>
        <fullName evidence="2">DsbA family protein</fullName>
    </submittedName>
</protein>
<sequence length="302" mass="34679">MQTYPPIASLEKSPDPQTLGKQSNPVAPIEITYYTDPLCSWSWAVEPQWRRLRYEFGDRLVLRYSMGGLLRDWQQFSDPLNHIFRPVQMGPVWIQVRHLTGMPIDEKIWVKNPPTSSYPACIAVKAASQQGPEVEESYLRRLREAVMLEGRNISQREVLLELGAQLNPELGLDGDRFERDLDHPDSIEAFRQDLKEMRYRGIARYPSIMLRPNSGRSLLMMGYRPYSVLRDAITQLAPDLEPLRSVTDAIAYATHWETITVPEVAVALNLNIEATTILLDEAVNRGQLEKAGFLYRKIERRA</sequence>
<dbReference type="Gene3D" id="1.10.472.60">
    <property type="entry name" value="putative protein disulfide isomerase domain"/>
    <property type="match status" value="1"/>
</dbReference>
<dbReference type="PANTHER" id="PTHR13887">
    <property type="entry name" value="GLUTATHIONE S-TRANSFERASE KAPPA"/>
    <property type="match status" value="1"/>
</dbReference>
<dbReference type="RefSeq" id="WP_207090459.1">
    <property type="nucleotide sequence ID" value="NZ_JAFLQW010000626.1"/>
</dbReference>
<proteinExistence type="predicted"/>
<dbReference type="Gene3D" id="3.40.30.10">
    <property type="entry name" value="Glutaredoxin"/>
    <property type="match status" value="1"/>
</dbReference>
<gene>
    <name evidence="2" type="ORF">J0895_23730</name>
</gene>
<comment type="caution">
    <text evidence="2">The sequence shown here is derived from an EMBL/GenBank/DDBJ whole genome shotgun (WGS) entry which is preliminary data.</text>
</comment>
<reference evidence="2 3" key="1">
    <citation type="submission" date="2021-03" db="EMBL/GenBank/DDBJ databases">
        <title>Metabolic Capacity of the Antarctic Cyanobacterium Phormidium pseudopriestleyi that Sustains Oxygenic Photosynthesis in the Presence of Hydrogen Sulfide.</title>
        <authorList>
            <person name="Lumian J.E."/>
            <person name="Jungblut A.D."/>
            <person name="Dillon M.L."/>
            <person name="Hawes I."/>
            <person name="Doran P.T."/>
            <person name="Mackey T.J."/>
            <person name="Dick G.J."/>
            <person name="Grettenberger C.L."/>
            <person name="Sumner D.Y."/>
        </authorList>
    </citation>
    <scope>NUCLEOTIDE SEQUENCE [LARGE SCALE GENOMIC DNA]</scope>
    <source>
        <strain evidence="2 3">FRX01</strain>
    </source>
</reference>
<accession>A0ABS3FYW4</accession>
<dbReference type="Pfam" id="PF13743">
    <property type="entry name" value="Thioredoxin_5"/>
    <property type="match status" value="1"/>
</dbReference>
<organism evidence="2 3">
    <name type="scientific">Phormidium pseudopriestleyi FRX01</name>
    <dbReference type="NCBI Taxonomy" id="1759528"/>
    <lineage>
        <taxon>Bacteria</taxon>
        <taxon>Bacillati</taxon>
        <taxon>Cyanobacteriota</taxon>
        <taxon>Cyanophyceae</taxon>
        <taxon>Oscillatoriophycideae</taxon>
        <taxon>Oscillatoriales</taxon>
        <taxon>Oscillatoriaceae</taxon>
        <taxon>Phormidium</taxon>
    </lineage>
</organism>
<feature type="region of interest" description="Disordered" evidence="1">
    <location>
        <begin position="1"/>
        <end position="22"/>
    </location>
</feature>
<evidence type="ECO:0000256" key="1">
    <source>
        <dbReference type="SAM" id="MobiDB-lite"/>
    </source>
</evidence>
<dbReference type="PANTHER" id="PTHR13887:SF54">
    <property type="entry name" value="DSBA FAMILY PROTEIN"/>
    <property type="match status" value="1"/>
</dbReference>
<dbReference type="Proteomes" id="UP000664844">
    <property type="component" value="Unassembled WGS sequence"/>
</dbReference>
<dbReference type="CDD" id="cd03025">
    <property type="entry name" value="DsbA_FrnE_like"/>
    <property type="match status" value="1"/>
</dbReference>
<name>A0ABS3FYW4_9CYAN</name>
<dbReference type="InterPro" id="IPR036249">
    <property type="entry name" value="Thioredoxin-like_sf"/>
</dbReference>
<dbReference type="SUPFAM" id="SSF52833">
    <property type="entry name" value="Thioredoxin-like"/>
    <property type="match status" value="1"/>
</dbReference>
<dbReference type="EMBL" id="JAFLQW010000626">
    <property type="protein sequence ID" value="MBO0352037.1"/>
    <property type="molecule type" value="Genomic_DNA"/>
</dbReference>